<dbReference type="Proteomes" id="UP000460416">
    <property type="component" value="Unassembled WGS sequence"/>
</dbReference>
<dbReference type="AlphaFoldDB" id="A0A7K1LQI7"/>
<reference evidence="3 4" key="1">
    <citation type="submission" date="2019-07" db="EMBL/GenBank/DDBJ databases">
        <title>Gramella aestuarii sp. nov., isolated from a tidal flat, and emended description of Gramella echinicola.</title>
        <authorList>
            <person name="Liu L."/>
        </authorList>
    </citation>
    <scope>NUCLEOTIDE SEQUENCE [LARGE SCALE GENOMIC DNA]</scope>
    <source>
        <strain evidence="3 4">BS12</strain>
    </source>
</reference>
<dbReference type="Gene3D" id="2.40.128.110">
    <property type="entry name" value="Lipid/polyisoprenoid-binding, YceI-like"/>
    <property type="match status" value="1"/>
</dbReference>
<gene>
    <name evidence="3" type="ORF">FLP08_10815</name>
</gene>
<dbReference type="OrthoDB" id="9794147at2"/>
<sequence length="192" mass="21380">MKPYSNFKMIACVLLLSLGVNAQSYKLDNETSNLIIEGTSNIHDWTIEAENTSGNLTAEFEEGFLESISNLDFKVKTESLMSGKSGMDKNTYKALNTDKYKEIAFRLKDVQKIEKATADSYKVKAKGSLEISGTKKDIALDFDLKKNGNKIVLTGDHKLNMTDFGIEAPTALFGTITTDEDVIIKFESHFKN</sequence>
<organism evidence="3 4">
    <name type="scientific">Christiangramia aestuarii</name>
    <dbReference type="NCBI Taxonomy" id="1028746"/>
    <lineage>
        <taxon>Bacteria</taxon>
        <taxon>Pseudomonadati</taxon>
        <taxon>Bacteroidota</taxon>
        <taxon>Flavobacteriia</taxon>
        <taxon>Flavobacteriales</taxon>
        <taxon>Flavobacteriaceae</taxon>
        <taxon>Christiangramia</taxon>
    </lineage>
</organism>
<dbReference type="SUPFAM" id="SSF101874">
    <property type="entry name" value="YceI-like"/>
    <property type="match status" value="1"/>
</dbReference>
<dbReference type="InterPro" id="IPR036761">
    <property type="entry name" value="TTHA0802/YceI-like_sf"/>
</dbReference>
<evidence type="ECO:0000259" key="2">
    <source>
        <dbReference type="SMART" id="SM00867"/>
    </source>
</evidence>
<dbReference type="PANTHER" id="PTHR34406">
    <property type="entry name" value="PROTEIN YCEI"/>
    <property type="match status" value="1"/>
</dbReference>
<evidence type="ECO:0000256" key="1">
    <source>
        <dbReference type="SAM" id="SignalP"/>
    </source>
</evidence>
<name>A0A7K1LQI7_9FLAO</name>
<evidence type="ECO:0000313" key="3">
    <source>
        <dbReference type="EMBL" id="MUP43067.1"/>
    </source>
</evidence>
<accession>A0A7K1LQI7</accession>
<keyword evidence="1" id="KW-0732">Signal</keyword>
<feature type="chain" id="PRO_5029695232" evidence="1">
    <location>
        <begin position="23"/>
        <end position="192"/>
    </location>
</feature>
<dbReference type="Pfam" id="PF04264">
    <property type="entry name" value="YceI"/>
    <property type="match status" value="1"/>
</dbReference>
<evidence type="ECO:0000313" key="4">
    <source>
        <dbReference type="Proteomes" id="UP000460416"/>
    </source>
</evidence>
<dbReference type="SMART" id="SM00867">
    <property type="entry name" value="YceI"/>
    <property type="match status" value="1"/>
</dbReference>
<dbReference type="EMBL" id="VJVW01000004">
    <property type="protein sequence ID" value="MUP43067.1"/>
    <property type="molecule type" value="Genomic_DNA"/>
</dbReference>
<feature type="signal peptide" evidence="1">
    <location>
        <begin position="1"/>
        <end position="22"/>
    </location>
</feature>
<protein>
    <submittedName>
        <fullName evidence="3">YceI family protein</fullName>
    </submittedName>
</protein>
<keyword evidence="4" id="KW-1185">Reference proteome</keyword>
<feature type="domain" description="Lipid/polyisoprenoid-binding YceI-like" evidence="2">
    <location>
        <begin position="24"/>
        <end position="191"/>
    </location>
</feature>
<dbReference type="InterPro" id="IPR007372">
    <property type="entry name" value="Lipid/polyisoprenoid-bd_YceI"/>
</dbReference>
<proteinExistence type="predicted"/>
<dbReference type="PANTHER" id="PTHR34406:SF1">
    <property type="entry name" value="PROTEIN YCEI"/>
    <property type="match status" value="1"/>
</dbReference>
<dbReference type="RefSeq" id="WP_156276769.1">
    <property type="nucleotide sequence ID" value="NZ_BAABGI010000001.1"/>
</dbReference>
<comment type="caution">
    <text evidence="3">The sequence shown here is derived from an EMBL/GenBank/DDBJ whole genome shotgun (WGS) entry which is preliminary data.</text>
</comment>